<dbReference type="Pfam" id="PF17168">
    <property type="entry name" value="DUF5127"/>
    <property type="match status" value="1"/>
</dbReference>
<feature type="chain" id="PRO_5042249013" description="DUF1793-domain-containing protein" evidence="1">
    <location>
        <begin position="18"/>
        <end position="703"/>
    </location>
</feature>
<evidence type="ECO:0000259" key="2">
    <source>
        <dbReference type="Pfam" id="PF16335"/>
    </source>
</evidence>
<keyword evidence="5" id="KW-1185">Reference proteome</keyword>
<evidence type="ECO:0000313" key="4">
    <source>
        <dbReference type="EMBL" id="KAJ7634847.1"/>
    </source>
</evidence>
<reference evidence="4" key="1">
    <citation type="submission" date="2023-03" db="EMBL/GenBank/DDBJ databases">
        <title>Massive genome expansion in bonnet fungi (Mycena s.s.) driven by repeated elements and novel gene families across ecological guilds.</title>
        <authorList>
            <consortium name="Lawrence Berkeley National Laboratory"/>
            <person name="Harder C.B."/>
            <person name="Miyauchi S."/>
            <person name="Viragh M."/>
            <person name="Kuo A."/>
            <person name="Thoen E."/>
            <person name="Andreopoulos B."/>
            <person name="Lu D."/>
            <person name="Skrede I."/>
            <person name="Drula E."/>
            <person name="Henrissat B."/>
            <person name="Morin E."/>
            <person name="Kohler A."/>
            <person name="Barry K."/>
            <person name="LaButti K."/>
            <person name="Morin E."/>
            <person name="Salamov A."/>
            <person name="Lipzen A."/>
            <person name="Mereny Z."/>
            <person name="Hegedus B."/>
            <person name="Baldrian P."/>
            <person name="Stursova M."/>
            <person name="Weitz H."/>
            <person name="Taylor A."/>
            <person name="Grigoriev I.V."/>
            <person name="Nagy L.G."/>
            <person name="Martin F."/>
            <person name="Kauserud H."/>
        </authorList>
    </citation>
    <scope>NUCLEOTIDE SEQUENCE</scope>
    <source>
        <strain evidence="4">9284</strain>
    </source>
</reference>
<dbReference type="PANTHER" id="PTHR31987">
    <property type="entry name" value="GLUTAMINASE A-RELATED"/>
    <property type="match status" value="1"/>
</dbReference>
<name>A0AAD7BZF1_9AGAR</name>
<dbReference type="InterPro" id="IPR033433">
    <property type="entry name" value="GtaA_N"/>
</dbReference>
<evidence type="ECO:0008006" key="6">
    <source>
        <dbReference type="Google" id="ProtNLM"/>
    </source>
</evidence>
<dbReference type="Proteomes" id="UP001221142">
    <property type="component" value="Unassembled WGS sequence"/>
</dbReference>
<dbReference type="InterPro" id="IPR008928">
    <property type="entry name" value="6-hairpin_glycosidase_sf"/>
</dbReference>
<feature type="signal peptide" evidence="1">
    <location>
        <begin position="1"/>
        <end position="17"/>
    </location>
</feature>
<dbReference type="GO" id="GO:0005975">
    <property type="term" value="P:carbohydrate metabolic process"/>
    <property type="evidence" value="ECO:0007669"/>
    <property type="project" value="InterPro"/>
</dbReference>
<dbReference type="InterPro" id="IPR052743">
    <property type="entry name" value="Glutaminase_GtaA"/>
</dbReference>
<keyword evidence="1" id="KW-0732">Signal</keyword>
<organism evidence="4 5">
    <name type="scientific">Roridomyces roridus</name>
    <dbReference type="NCBI Taxonomy" id="1738132"/>
    <lineage>
        <taxon>Eukaryota</taxon>
        <taxon>Fungi</taxon>
        <taxon>Dikarya</taxon>
        <taxon>Basidiomycota</taxon>
        <taxon>Agaricomycotina</taxon>
        <taxon>Agaricomycetes</taxon>
        <taxon>Agaricomycetidae</taxon>
        <taxon>Agaricales</taxon>
        <taxon>Marasmiineae</taxon>
        <taxon>Mycenaceae</taxon>
        <taxon>Roridomyces</taxon>
    </lineage>
</organism>
<feature type="domain" description="Glutaminase A N-terminal" evidence="3">
    <location>
        <begin position="104"/>
        <end position="329"/>
    </location>
</feature>
<evidence type="ECO:0000259" key="3">
    <source>
        <dbReference type="Pfam" id="PF17168"/>
    </source>
</evidence>
<proteinExistence type="predicted"/>
<evidence type="ECO:0000313" key="5">
    <source>
        <dbReference type="Proteomes" id="UP001221142"/>
    </source>
</evidence>
<dbReference type="Pfam" id="PF16335">
    <property type="entry name" value="GtaA_6_Hairpin"/>
    <property type="match status" value="1"/>
</dbReference>
<gene>
    <name evidence="4" type="ORF">FB45DRAFT_1142317</name>
</gene>
<dbReference type="SUPFAM" id="SSF48208">
    <property type="entry name" value="Six-hairpin glycosidases"/>
    <property type="match status" value="1"/>
</dbReference>
<dbReference type="AlphaFoldDB" id="A0AAD7BZF1"/>
<sequence>MRSTLLCTAIYALHALAAPSWTSTPFSPPSIPLAVRSPYVNTWLKQGAGTALNDAWPVFWAGQTAAWVGFVSVDGKPYSYMGTPSVDGSSYTKATQKSMNFTATQSTFVLSAGPVDLTVTFLSPTDYVKLSIPLSYMTVAVTSTDGNAHSVQVYSDVTGEWLSGSDGWDIEWSTTTTDITSHKVSLKYPALYEEIDDHIQYGSLYYSTLSGKGVTFQTGQDILARGHFLNNSVLPNTRDTNFRAIGDVWPVFALAKDLGSVKSGSVTFSVGHIRDPSAVYILPGNVRQERSLYFWSKFSTAEYVVSFFLNDYADALKTANALDARIAADAAKISPDYFGIVALSIRQSLAANELTISKNKLGLGWNTSDIMLFMKEISSDGNMNTVDVIFPASPIFHYLYPELGMALLEPLYRYQASGLYPNKWSIHDMGAHFPKAIGHAEGLDEAMPVVRTRLFLLTFANPKLAESGNMLIMAYSFAKQTGDFSQIKRYRTLLDQWTQFLIEDSLIPTNQLSTDDFAGTLTNQTNLAIKGIVGIRCMAEIAKLLGDTKTYNNYSSIAADYVTKWQVLANSTTGPHTTLNCYTATRTLGGQTYNLFFDVQLGLNLFPESLYEQQTAWYKTHLNEYGLPLDTRHTYTKSDWTIWTAGIVRDQDLRDQLVSAVAKYAGDGLNSDPFSDWYDTVSGQVSGFRARPVVGGHLALLLL</sequence>
<feature type="domain" description="Glutaminase A central" evidence="2">
    <location>
        <begin position="334"/>
        <end position="701"/>
    </location>
</feature>
<dbReference type="EMBL" id="JARKIF010000007">
    <property type="protein sequence ID" value="KAJ7634847.1"/>
    <property type="molecule type" value="Genomic_DNA"/>
</dbReference>
<evidence type="ECO:0000256" key="1">
    <source>
        <dbReference type="SAM" id="SignalP"/>
    </source>
</evidence>
<protein>
    <recommendedName>
        <fullName evidence="6">DUF1793-domain-containing protein</fullName>
    </recommendedName>
</protein>
<comment type="caution">
    <text evidence="4">The sequence shown here is derived from an EMBL/GenBank/DDBJ whole genome shotgun (WGS) entry which is preliminary data.</text>
</comment>
<dbReference type="PANTHER" id="PTHR31987:SF1">
    <property type="entry name" value="GLUTAMINASE A"/>
    <property type="match status" value="1"/>
</dbReference>
<accession>A0AAD7BZF1</accession>
<dbReference type="InterPro" id="IPR032514">
    <property type="entry name" value="GtaA_central"/>
</dbReference>